<dbReference type="Proteomes" id="UP000692954">
    <property type="component" value="Unassembled WGS sequence"/>
</dbReference>
<dbReference type="OrthoDB" id="306291at2759"/>
<gene>
    <name evidence="1" type="ORF">PSON_ATCC_30995.1.T1510066</name>
</gene>
<name>A0A8S1RCS0_9CILI</name>
<evidence type="ECO:0000313" key="1">
    <source>
        <dbReference type="EMBL" id="CAD8124465.1"/>
    </source>
</evidence>
<keyword evidence="2" id="KW-1185">Reference proteome</keyword>
<dbReference type="EMBL" id="CAJJDN010000151">
    <property type="protein sequence ID" value="CAD8124465.1"/>
    <property type="molecule type" value="Genomic_DNA"/>
</dbReference>
<sequence length="637" mass="75057">MIKVTLIIKQLNIEQTQSILGNQKIDAIIRNLLYKAEIDLSVWNKFQFKINHNNTIYGCEKTFDELKVQNLSKLFIILSQPIIIEIMNKQFPFLQFKADAFDRVQKFQEWIIKNHLRNHPYDIKLINKTDGRLIEKETWIQNTILDQISVLLYINARQNIKWQDNQFVQEINIFSPISKLIQNIRNQYKINNMILLQYKNTILEPEQLYFDCNIPPNEQIIVTIPNQFIYRISFEKMKKEKQITCDSNQQINNLIKQLRIDFGIDKTSKIFLQYQWTLDGRNTIAQEDIPNYSLINLVEEVSDGDFQIILQNIGENANVNQRNQIEIVNKETTLFELSKKIQHENNETVIYFLDQQSEKLDDKLKMDNLNIYQGATIMYKIIKKKPQIFQIEQQLELKQFGILIVNMNTVINIDFYIQQQISVLAGVLIQKLGIPKNQVLKFSIGTQLLDFEDYVNKIQDGNFQFLQVYLLETIDIYIQNLPNNSNSKKLITVRLEDKLRDVAKQLNIQGSFKKNGQYLGLDETFVQLQVFNKETIFYDKTTPNPDEEVCVPIPFTNSSVIVNAKIGGAIYKFKLNCNITFKNLKKQIYQLVIQGRLEQLHLYSLYYEDQELNDDHLVTSLEKNEIYVQLKLKQNIF</sequence>
<accession>A0A8S1RCS0</accession>
<dbReference type="AlphaFoldDB" id="A0A8S1RCS0"/>
<comment type="caution">
    <text evidence="1">The sequence shown here is derived from an EMBL/GenBank/DDBJ whole genome shotgun (WGS) entry which is preliminary data.</text>
</comment>
<organism evidence="1 2">
    <name type="scientific">Paramecium sonneborni</name>
    <dbReference type="NCBI Taxonomy" id="65129"/>
    <lineage>
        <taxon>Eukaryota</taxon>
        <taxon>Sar</taxon>
        <taxon>Alveolata</taxon>
        <taxon>Ciliophora</taxon>
        <taxon>Intramacronucleata</taxon>
        <taxon>Oligohymenophorea</taxon>
        <taxon>Peniculida</taxon>
        <taxon>Parameciidae</taxon>
        <taxon>Paramecium</taxon>
    </lineage>
</organism>
<protein>
    <recommendedName>
        <fullName evidence="3">Ubiquitin-like domain-containing protein</fullName>
    </recommendedName>
</protein>
<evidence type="ECO:0008006" key="3">
    <source>
        <dbReference type="Google" id="ProtNLM"/>
    </source>
</evidence>
<proteinExistence type="predicted"/>
<evidence type="ECO:0000313" key="2">
    <source>
        <dbReference type="Proteomes" id="UP000692954"/>
    </source>
</evidence>
<reference evidence="1" key="1">
    <citation type="submission" date="2021-01" db="EMBL/GenBank/DDBJ databases">
        <authorList>
            <consortium name="Genoscope - CEA"/>
            <person name="William W."/>
        </authorList>
    </citation>
    <scope>NUCLEOTIDE SEQUENCE</scope>
</reference>